<dbReference type="Proteomes" id="UP000264006">
    <property type="component" value="Chromosome"/>
</dbReference>
<name>A0A346XVD6_9ACTN</name>
<dbReference type="InterPro" id="IPR047187">
    <property type="entry name" value="SF1_C_Upf1"/>
</dbReference>
<evidence type="ECO:0000256" key="3">
    <source>
        <dbReference type="ARBA" id="ARBA00022801"/>
    </source>
</evidence>
<gene>
    <name evidence="8" type="ORF">DVS28_a1490</name>
</gene>
<sequence length="933" mass="99593">MHGVLSVLEEMAAAAGQGGSSSSQVPDHFSWLPLGVVPSLGTATPDRPGAVPIDGELAARFGAVDAIRPQTRSLRVGFGFLTGETDAEGPLNKWFEPLVTIPVVVDRNALRRIGDVELTPLVEDRHLRARLEEEVDWGVGVLEGLGQDVPGDRMPAAEHVVAQLLRVVDAIGYDAPAVIGPVGRPSTLRDAEGLRLVMGAGLFALGSRPEFSPAAALAEWHTTVGTTWTALHSLYLDHPPPAGPSPGPDLSSAYRLSEAQHAAVVASRTEPVTVIAGAPGTGKTHTIAAIVGDAVAHGRSVLVAAKADATVEAISELLDRRPGPDPVVFGSSDRRWALARRLSAGEPQAVPAAEVQQRHTAMQQARRHRDAAWLDVAEALAGTTLLGDGPEARQLRQRLPGVATADLFAVEALLERTGRSQPPWWRPGARRAWSSLVAALGVPAPTAEELGAVARLAAAVRRLHASPDPLLDGIDWPGLAAAQHDVEERTGEWMDAMARSEQRLDRRARGTLGVLALALRAGRAKRRAQLATLVGQQVTVPLPVWLGTLADIDDLLPLEPAMFDLVVLDEASSIDQPRAAAALLRGARAVVVGDPQQLRHVSFVAGDAVKEAIRVHAPGASAALQAKLDVRDSSIFDVAAASAPVRTLDEHFRSAPHLFAWVGRELYRGEVTVATRTPLTDRQDRIEVVRVDGARNDRKVVEAEVTWVIDRLQQLRSDGLRSVGVVSPFRAQADALENAALDHLQRRGIDDLGLRIGTVHAFQGMERDVVLASLGVGADDGPRTWRFVDDPNLFAVFATRARERMEVVLSAPPPAGSLVADYLDQVDHPPPPPDGVGRVDPWTASVAEGLQDAGVRVAAPYPVGRHAVDLVLHDEQRYLGVVTRLHPGGPHAHVRRQLELTAGGWPIRTAHRAIWGDRLGELVVALAGALRHG</sequence>
<evidence type="ECO:0000256" key="4">
    <source>
        <dbReference type="ARBA" id="ARBA00022806"/>
    </source>
</evidence>
<dbReference type="AlphaFoldDB" id="A0A346XVD6"/>
<dbReference type="GO" id="GO:0016787">
    <property type="term" value="F:hydrolase activity"/>
    <property type="evidence" value="ECO:0007669"/>
    <property type="project" value="UniProtKB-KW"/>
</dbReference>
<dbReference type="EMBL" id="CP031165">
    <property type="protein sequence ID" value="AXV06183.1"/>
    <property type="molecule type" value="Genomic_DNA"/>
</dbReference>
<dbReference type="Pfam" id="PF13086">
    <property type="entry name" value="AAA_11"/>
    <property type="match status" value="1"/>
</dbReference>
<dbReference type="InterPro" id="IPR050534">
    <property type="entry name" value="Coronavir_polyprotein_1ab"/>
</dbReference>
<dbReference type="CDD" id="cd18808">
    <property type="entry name" value="SF1_C_Upf1"/>
    <property type="match status" value="1"/>
</dbReference>
<comment type="similarity">
    <text evidence="1">Belongs to the DNA2/NAM7 helicase family.</text>
</comment>
<dbReference type="Pfam" id="PF13087">
    <property type="entry name" value="AAA_12"/>
    <property type="match status" value="1"/>
</dbReference>
<dbReference type="PANTHER" id="PTHR43788:SF8">
    <property type="entry name" value="DNA-BINDING PROTEIN SMUBP-2"/>
    <property type="match status" value="1"/>
</dbReference>
<keyword evidence="5" id="KW-0067">ATP-binding</keyword>
<accession>A0A346XVD6</accession>
<dbReference type="InterPro" id="IPR041679">
    <property type="entry name" value="DNA2/NAM7-like_C"/>
</dbReference>
<proteinExistence type="inferred from homology"/>
<dbReference type="SUPFAM" id="SSF52540">
    <property type="entry name" value="P-loop containing nucleoside triphosphate hydrolases"/>
    <property type="match status" value="1"/>
</dbReference>
<dbReference type="InterPro" id="IPR041677">
    <property type="entry name" value="DNA2/NAM7_AAA_11"/>
</dbReference>
<reference evidence="8 9" key="1">
    <citation type="submission" date="2018-09" db="EMBL/GenBank/DDBJ databases">
        <title>Complete genome sequence of Euzebya sp. DY32-46 isolated from seawater of Pacific Ocean.</title>
        <authorList>
            <person name="Xu L."/>
            <person name="Wu Y.-H."/>
            <person name="Xu X.-W."/>
        </authorList>
    </citation>
    <scope>NUCLEOTIDE SEQUENCE [LARGE SCALE GENOMIC DNA]</scope>
    <source>
        <strain evidence="8 9">DY32-46</strain>
    </source>
</reference>
<dbReference type="PANTHER" id="PTHR43788">
    <property type="entry name" value="DNA2/NAM7 HELICASE FAMILY MEMBER"/>
    <property type="match status" value="1"/>
</dbReference>
<dbReference type="GO" id="GO:0005524">
    <property type="term" value="F:ATP binding"/>
    <property type="evidence" value="ECO:0007669"/>
    <property type="project" value="UniProtKB-KW"/>
</dbReference>
<evidence type="ECO:0000259" key="7">
    <source>
        <dbReference type="Pfam" id="PF13087"/>
    </source>
</evidence>
<dbReference type="InterPro" id="IPR027417">
    <property type="entry name" value="P-loop_NTPase"/>
</dbReference>
<keyword evidence="3" id="KW-0378">Hydrolase</keyword>
<evidence type="ECO:0000256" key="2">
    <source>
        <dbReference type="ARBA" id="ARBA00022741"/>
    </source>
</evidence>
<evidence type="ECO:0000256" key="5">
    <source>
        <dbReference type="ARBA" id="ARBA00022840"/>
    </source>
</evidence>
<dbReference type="KEGG" id="euz:DVS28_a1490"/>
<keyword evidence="4 8" id="KW-0347">Helicase</keyword>
<evidence type="ECO:0000256" key="1">
    <source>
        <dbReference type="ARBA" id="ARBA00007913"/>
    </source>
</evidence>
<protein>
    <submittedName>
        <fullName evidence="8">DNA helicase</fullName>
    </submittedName>
</protein>
<organism evidence="8 9">
    <name type="scientific">Euzebya pacifica</name>
    <dbReference type="NCBI Taxonomy" id="1608957"/>
    <lineage>
        <taxon>Bacteria</taxon>
        <taxon>Bacillati</taxon>
        <taxon>Actinomycetota</taxon>
        <taxon>Nitriliruptoria</taxon>
        <taxon>Euzebyales</taxon>
    </lineage>
</organism>
<evidence type="ECO:0000313" key="8">
    <source>
        <dbReference type="EMBL" id="AXV06183.1"/>
    </source>
</evidence>
<feature type="domain" description="DNA2/NAM7 helicase helicase" evidence="6">
    <location>
        <begin position="258"/>
        <end position="333"/>
    </location>
</feature>
<keyword evidence="2" id="KW-0547">Nucleotide-binding</keyword>
<evidence type="ECO:0000313" key="9">
    <source>
        <dbReference type="Proteomes" id="UP000264006"/>
    </source>
</evidence>
<dbReference type="GO" id="GO:0043139">
    <property type="term" value="F:5'-3' DNA helicase activity"/>
    <property type="evidence" value="ECO:0007669"/>
    <property type="project" value="TreeGrafter"/>
</dbReference>
<dbReference type="Gene3D" id="3.40.50.300">
    <property type="entry name" value="P-loop containing nucleotide triphosphate hydrolases"/>
    <property type="match status" value="2"/>
</dbReference>
<feature type="domain" description="DNA2/NAM7 helicase-like C-terminal" evidence="7">
    <location>
        <begin position="634"/>
        <end position="808"/>
    </location>
</feature>
<keyword evidence="9" id="KW-1185">Reference proteome</keyword>
<evidence type="ECO:0000259" key="6">
    <source>
        <dbReference type="Pfam" id="PF13086"/>
    </source>
</evidence>